<feature type="compositionally biased region" description="Basic and acidic residues" evidence="1">
    <location>
        <begin position="347"/>
        <end position="357"/>
    </location>
</feature>
<protein>
    <submittedName>
        <fullName evidence="2">Uncharacterized protein</fullName>
    </submittedName>
</protein>
<feature type="compositionally biased region" description="Basic residues" evidence="1">
    <location>
        <begin position="296"/>
        <end position="306"/>
    </location>
</feature>
<evidence type="ECO:0000313" key="2">
    <source>
        <dbReference type="EMBL" id="KAJ3493236.1"/>
    </source>
</evidence>
<accession>A0A9W8MPP7</accession>
<evidence type="ECO:0000256" key="1">
    <source>
        <dbReference type="SAM" id="MobiDB-lite"/>
    </source>
</evidence>
<dbReference type="OrthoDB" id="3070469at2759"/>
<proteinExistence type="predicted"/>
<feature type="region of interest" description="Disordered" evidence="1">
    <location>
        <begin position="272"/>
        <end position="377"/>
    </location>
</feature>
<feature type="compositionally biased region" description="Polar residues" evidence="1">
    <location>
        <begin position="28"/>
        <end position="55"/>
    </location>
</feature>
<organism evidence="2 3">
    <name type="scientific">Agrocybe chaxingu</name>
    <dbReference type="NCBI Taxonomy" id="84603"/>
    <lineage>
        <taxon>Eukaryota</taxon>
        <taxon>Fungi</taxon>
        <taxon>Dikarya</taxon>
        <taxon>Basidiomycota</taxon>
        <taxon>Agaricomycotina</taxon>
        <taxon>Agaricomycetes</taxon>
        <taxon>Agaricomycetidae</taxon>
        <taxon>Agaricales</taxon>
        <taxon>Agaricineae</taxon>
        <taxon>Strophariaceae</taxon>
        <taxon>Agrocybe</taxon>
    </lineage>
</organism>
<dbReference type="AlphaFoldDB" id="A0A9W8MPP7"/>
<feature type="region of interest" description="Disordered" evidence="1">
    <location>
        <begin position="1"/>
        <end position="55"/>
    </location>
</feature>
<reference evidence="2" key="1">
    <citation type="submission" date="2022-07" db="EMBL/GenBank/DDBJ databases">
        <title>Genome Sequence of Agrocybe chaxingu.</title>
        <authorList>
            <person name="Buettner E."/>
        </authorList>
    </citation>
    <scope>NUCLEOTIDE SEQUENCE</scope>
    <source>
        <strain evidence="2">MP-N11</strain>
    </source>
</reference>
<keyword evidence="3" id="KW-1185">Reference proteome</keyword>
<name>A0A9W8MPP7_9AGAR</name>
<evidence type="ECO:0000313" key="3">
    <source>
        <dbReference type="Proteomes" id="UP001148786"/>
    </source>
</evidence>
<feature type="region of interest" description="Disordered" evidence="1">
    <location>
        <begin position="110"/>
        <end position="131"/>
    </location>
</feature>
<feature type="compositionally biased region" description="Low complexity" evidence="1">
    <location>
        <begin position="307"/>
        <end position="323"/>
    </location>
</feature>
<dbReference type="Proteomes" id="UP001148786">
    <property type="component" value="Unassembled WGS sequence"/>
</dbReference>
<gene>
    <name evidence="2" type="ORF">NLJ89_g11067</name>
</gene>
<dbReference type="EMBL" id="JANKHO010002308">
    <property type="protein sequence ID" value="KAJ3493236.1"/>
    <property type="molecule type" value="Genomic_DNA"/>
</dbReference>
<sequence>MGGLRESESYPGSGPPRTGLLGAPGMARQSSVGSPLSQEVSSTSETISDPSTSNAVPAEEIYAQLSKLSQQVGAVVALTTSLEAQHSKAQNVIKELEDRVGMLEGLLKEARGAKDSEPVEPEPSEDTKHTSLVSMITEWKKSVEGQWTAVQEEWTSERERLAKAREEWETKANTVDSGLEHIDSGVEKIAKLQEKVDGGLLRLGKVEEGFERTSKVEERVGKVEDRTEKLEGTQRSWGDERRDILDRIQSLQTSSAIHGQLSHHLSMANGDVLKHNGGLVTPPSPRSQSSDSAGRYGRRRRGRKSSGSRGRSSSRGRASSGSRGDLERDEDTDTDATLASLTEDDVEKSASRHEPWPHRSRRYTSSRPRSGRSIPHRNIKIKENWSSLQGRIRKTQQVSSLFSNISGEKC</sequence>
<comment type="caution">
    <text evidence="2">The sequence shown here is derived from an EMBL/GenBank/DDBJ whole genome shotgun (WGS) entry which is preliminary data.</text>
</comment>